<dbReference type="AlphaFoldDB" id="A0A0C3Q7R1"/>
<dbReference type="STRING" id="1051891.A0A0C3Q7R1"/>
<dbReference type="PANTHER" id="PTHR46230">
    <property type="match status" value="1"/>
</dbReference>
<dbReference type="InterPro" id="IPR036065">
    <property type="entry name" value="BolA-like_sf"/>
</dbReference>
<dbReference type="Pfam" id="PF01722">
    <property type="entry name" value="BolA"/>
    <property type="match status" value="1"/>
</dbReference>
<dbReference type="PIRSF" id="PIRSF003113">
    <property type="entry name" value="BolA"/>
    <property type="match status" value="1"/>
</dbReference>
<dbReference type="PANTHER" id="PTHR46230:SF7">
    <property type="entry name" value="BOLA-LIKE PROTEIN 1"/>
    <property type="match status" value="1"/>
</dbReference>
<evidence type="ECO:0008006" key="4">
    <source>
        <dbReference type="Google" id="ProtNLM"/>
    </source>
</evidence>
<reference evidence="3" key="2">
    <citation type="submission" date="2015-01" db="EMBL/GenBank/DDBJ databases">
        <title>Evolutionary Origins and Diversification of the Mycorrhizal Mutualists.</title>
        <authorList>
            <consortium name="DOE Joint Genome Institute"/>
            <consortium name="Mycorrhizal Genomics Consortium"/>
            <person name="Kohler A."/>
            <person name="Kuo A."/>
            <person name="Nagy L.G."/>
            <person name="Floudas D."/>
            <person name="Copeland A."/>
            <person name="Barry K.W."/>
            <person name="Cichocki N."/>
            <person name="Veneault-Fourrey C."/>
            <person name="LaButti K."/>
            <person name="Lindquist E.A."/>
            <person name="Lipzen A."/>
            <person name="Lundell T."/>
            <person name="Morin E."/>
            <person name="Murat C."/>
            <person name="Riley R."/>
            <person name="Ohm R."/>
            <person name="Sun H."/>
            <person name="Tunlid A."/>
            <person name="Henrissat B."/>
            <person name="Grigoriev I.V."/>
            <person name="Hibbett D.S."/>
            <person name="Martin F."/>
        </authorList>
    </citation>
    <scope>NUCLEOTIDE SEQUENCE [LARGE SCALE GENOMIC DNA]</scope>
    <source>
        <strain evidence="3">MUT 4182</strain>
    </source>
</reference>
<accession>A0A0C3Q7R1</accession>
<evidence type="ECO:0000313" key="2">
    <source>
        <dbReference type="EMBL" id="KIO25695.1"/>
    </source>
</evidence>
<dbReference type="SUPFAM" id="SSF82657">
    <property type="entry name" value="BolA-like"/>
    <property type="match status" value="1"/>
</dbReference>
<proteinExistence type="inferred from homology"/>
<keyword evidence="3" id="KW-1185">Reference proteome</keyword>
<reference evidence="2 3" key="1">
    <citation type="submission" date="2014-04" db="EMBL/GenBank/DDBJ databases">
        <authorList>
            <consortium name="DOE Joint Genome Institute"/>
            <person name="Kuo A."/>
            <person name="Girlanda M."/>
            <person name="Perotto S."/>
            <person name="Kohler A."/>
            <person name="Nagy L.G."/>
            <person name="Floudas D."/>
            <person name="Copeland A."/>
            <person name="Barry K.W."/>
            <person name="Cichocki N."/>
            <person name="Veneault-Fourrey C."/>
            <person name="LaButti K."/>
            <person name="Lindquist E.A."/>
            <person name="Lipzen A."/>
            <person name="Lundell T."/>
            <person name="Morin E."/>
            <person name="Murat C."/>
            <person name="Sun H."/>
            <person name="Tunlid A."/>
            <person name="Henrissat B."/>
            <person name="Grigoriev I.V."/>
            <person name="Hibbett D.S."/>
            <person name="Martin F."/>
            <person name="Nordberg H.P."/>
            <person name="Cantor M.N."/>
            <person name="Hua S.X."/>
        </authorList>
    </citation>
    <scope>NUCLEOTIDE SEQUENCE [LARGE SCALE GENOMIC DNA]</scope>
    <source>
        <strain evidence="2 3">MUT 4182</strain>
    </source>
</reference>
<evidence type="ECO:0000256" key="1">
    <source>
        <dbReference type="RuleBase" id="RU003860"/>
    </source>
</evidence>
<dbReference type="EMBL" id="KN823037">
    <property type="protein sequence ID" value="KIO25695.1"/>
    <property type="molecule type" value="Genomic_DNA"/>
</dbReference>
<dbReference type="GO" id="GO:0044572">
    <property type="term" value="P:[4Fe-4S] cluster assembly"/>
    <property type="evidence" value="ECO:0007669"/>
    <property type="project" value="TreeGrafter"/>
</dbReference>
<organism evidence="2 3">
    <name type="scientific">Tulasnella calospora MUT 4182</name>
    <dbReference type="NCBI Taxonomy" id="1051891"/>
    <lineage>
        <taxon>Eukaryota</taxon>
        <taxon>Fungi</taxon>
        <taxon>Dikarya</taxon>
        <taxon>Basidiomycota</taxon>
        <taxon>Agaricomycotina</taxon>
        <taxon>Agaricomycetes</taxon>
        <taxon>Cantharellales</taxon>
        <taxon>Tulasnellaceae</taxon>
        <taxon>Tulasnella</taxon>
    </lineage>
</organism>
<sequence length="132" mass="14531">MFSISQRYLGTPFRSISTVKRLMSSATPTSEVGPIETSIRNKLTDLLKPTELKISNDSWQHRHHAPMKAIGGGDGETHFSVEVVSDEFTGKRTMQRHRMIYGALDEEFKAGLHALSLNTKTPSEIASAATAS</sequence>
<protein>
    <recommendedName>
        <fullName evidence="4">BolA protein</fullName>
    </recommendedName>
</protein>
<dbReference type="InterPro" id="IPR002634">
    <property type="entry name" value="BolA"/>
</dbReference>
<gene>
    <name evidence="2" type="ORF">M407DRAFT_243987</name>
</gene>
<comment type="similarity">
    <text evidence="1">Belongs to the BolA/IbaG family.</text>
</comment>
<dbReference type="Gene3D" id="3.30.300.90">
    <property type="entry name" value="BolA-like"/>
    <property type="match status" value="1"/>
</dbReference>
<name>A0A0C3Q7R1_9AGAM</name>
<evidence type="ECO:0000313" key="3">
    <source>
        <dbReference type="Proteomes" id="UP000054248"/>
    </source>
</evidence>
<dbReference type="Proteomes" id="UP000054248">
    <property type="component" value="Unassembled WGS sequence"/>
</dbReference>
<dbReference type="GO" id="GO:0005759">
    <property type="term" value="C:mitochondrial matrix"/>
    <property type="evidence" value="ECO:0007669"/>
    <property type="project" value="TreeGrafter"/>
</dbReference>
<dbReference type="OrthoDB" id="411584at2759"/>
<dbReference type="HOGENOM" id="CLU_109462_2_0_1"/>